<keyword evidence="4" id="KW-1185">Reference proteome</keyword>
<dbReference type="EMBL" id="JADLRE010000014">
    <property type="protein sequence ID" value="MBF6227226.1"/>
    <property type="molecule type" value="Genomic_DNA"/>
</dbReference>
<dbReference type="RefSeq" id="WP_195034259.1">
    <property type="nucleotide sequence ID" value="NZ_JADLRE010000014.1"/>
</dbReference>
<keyword evidence="2" id="KW-0812">Transmembrane</keyword>
<evidence type="ECO:0000313" key="3">
    <source>
        <dbReference type="EMBL" id="MBF6227226.1"/>
    </source>
</evidence>
<evidence type="ECO:0008006" key="5">
    <source>
        <dbReference type="Google" id="ProtNLM"/>
    </source>
</evidence>
<keyword evidence="2" id="KW-1133">Transmembrane helix</keyword>
<sequence>MDWGFLYAAATSVAAFVLLFRPWLSASGSGGEARSDAFGRITGFTEGFDEFSVSKFRDVNISGAWGLLAAAAMVVTVFAVLAQGRSRSRALAHLVMGSSVAVAILVLCALLYLDARGPELRVLIDQGEGFGAGLLHRVLDEAATTGSGEHRMAGAGLTPVALAVGVMTAAAAVVAVAQGSRRYGLSPMRALSWLVTPLPAEQQQAPAAAAEAPRPVGRPVGRPAPETDQVLWDELVFDDDLVANVTWVRNTNPPQHDTTAASFKTPVLTR</sequence>
<evidence type="ECO:0000256" key="2">
    <source>
        <dbReference type="SAM" id="Phobius"/>
    </source>
</evidence>
<feature type="transmembrane region" description="Helical" evidence="2">
    <location>
        <begin position="160"/>
        <end position="179"/>
    </location>
</feature>
<feature type="compositionally biased region" description="Low complexity" evidence="1">
    <location>
        <begin position="204"/>
        <end position="224"/>
    </location>
</feature>
<comment type="caution">
    <text evidence="3">The sequence shown here is derived from an EMBL/GenBank/DDBJ whole genome shotgun (WGS) entry which is preliminary data.</text>
</comment>
<keyword evidence="2" id="KW-0472">Membrane</keyword>
<name>A0ABS0CAL8_9NOCA</name>
<accession>A0ABS0CAL8</accession>
<feature type="region of interest" description="Disordered" evidence="1">
    <location>
        <begin position="204"/>
        <end position="225"/>
    </location>
</feature>
<reference evidence="3 4" key="1">
    <citation type="submission" date="2020-10" db="EMBL/GenBank/DDBJ databases">
        <title>Identification of Nocardia species via Next-generation sequencing and recognition of intraspecies genetic diversity.</title>
        <authorList>
            <person name="Li P."/>
            <person name="Li P."/>
            <person name="Lu B."/>
        </authorList>
    </citation>
    <scope>NUCLEOTIDE SEQUENCE [LARGE SCALE GENOMIC DNA]</scope>
    <source>
        <strain evidence="3 4">N-11</strain>
    </source>
</reference>
<feature type="transmembrane region" description="Helical" evidence="2">
    <location>
        <begin position="61"/>
        <end position="82"/>
    </location>
</feature>
<organism evidence="3 4">
    <name type="scientific">Nocardia abscessus</name>
    <dbReference type="NCBI Taxonomy" id="120957"/>
    <lineage>
        <taxon>Bacteria</taxon>
        <taxon>Bacillati</taxon>
        <taxon>Actinomycetota</taxon>
        <taxon>Actinomycetes</taxon>
        <taxon>Mycobacteriales</taxon>
        <taxon>Nocardiaceae</taxon>
        <taxon>Nocardia</taxon>
    </lineage>
</organism>
<gene>
    <name evidence="3" type="ORF">IU470_19220</name>
</gene>
<evidence type="ECO:0000256" key="1">
    <source>
        <dbReference type="SAM" id="MobiDB-lite"/>
    </source>
</evidence>
<evidence type="ECO:0000313" key="4">
    <source>
        <dbReference type="Proteomes" id="UP000807309"/>
    </source>
</evidence>
<dbReference type="Proteomes" id="UP000807309">
    <property type="component" value="Unassembled WGS sequence"/>
</dbReference>
<proteinExistence type="predicted"/>
<protein>
    <recommendedName>
        <fullName evidence="5">TIGR02234 family membrane protein</fullName>
    </recommendedName>
</protein>
<feature type="transmembrane region" description="Helical" evidence="2">
    <location>
        <begin position="94"/>
        <end position="113"/>
    </location>
</feature>